<dbReference type="AlphaFoldDB" id="W7X8N7"/>
<keyword evidence="2" id="KW-1185">Reference proteome</keyword>
<dbReference type="EMBL" id="GG662650">
    <property type="protein sequence ID" value="EWS73717.1"/>
    <property type="molecule type" value="Genomic_DNA"/>
</dbReference>
<reference evidence="2" key="1">
    <citation type="journal article" date="2006" name="PLoS Biol.">
        <title>Macronuclear genome sequence of the ciliate Tetrahymena thermophila, a model eukaryote.</title>
        <authorList>
            <person name="Eisen J.A."/>
            <person name="Coyne R.S."/>
            <person name="Wu M."/>
            <person name="Wu D."/>
            <person name="Thiagarajan M."/>
            <person name="Wortman J.R."/>
            <person name="Badger J.H."/>
            <person name="Ren Q."/>
            <person name="Amedeo P."/>
            <person name="Jones K.M."/>
            <person name="Tallon L.J."/>
            <person name="Delcher A.L."/>
            <person name="Salzberg S.L."/>
            <person name="Silva J.C."/>
            <person name="Haas B.J."/>
            <person name="Majoros W.H."/>
            <person name="Farzad M."/>
            <person name="Carlton J.M."/>
            <person name="Smith R.K. Jr."/>
            <person name="Garg J."/>
            <person name="Pearlman R.E."/>
            <person name="Karrer K.M."/>
            <person name="Sun L."/>
            <person name="Manning G."/>
            <person name="Elde N.C."/>
            <person name="Turkewitz A.P."/>
            <person name="Asai D.J."/>
            <person name="Wilkes D.E."/>
            <person name="Wang Y."/>
            <person name="Cai H."/>
            <person name="Collins K."/>
            <person name="Stewart B.A."/>
            <person name="Lee S.R."/>
            <person name="Wilamowska K."/>
            <person name="Weinberg Z."/>
            <person name="Ruzzo W.L."/>
            <person name="Wloga D."/>
            <person name="Gaertig J."/>
            <person name="Frankel J."/>
            <person name="Tsao C.-C."/>
            <person name="Gorovsky M.A."/>
            <person name="Keeling P.J."/>
            <person name="Waller R.F."/>
            <person name="Patron N.J."/>
            <person name="Cherry J.M."/>
            <person name="Stover N.A."/>
            <person name="Krieger C.J."/>
            <person name="del Toro C."/>
            <person name="Ryder H.F."/>
            <person name="Williamson S.C."/>
            <person name="Barbeau R.A."/>
            <person name="Hamilton E.P."/>
            <person name="Orias E."/>
        </authorList>
    </citation>
    <scope>NUCLEOTIDE SEQUENCE [LARGE SCALE GENOMIC DNA]</scope>
    <source>
        <strain evidence="2">SB210</strain>
    </source>
</reference>
<dbReference type="GeneID" id="24439117"/>
<protein>
    <submittedName>
        <fullName evidence="1">Uncharacterized protein</fullName>
    </submittedName>
</protein>
<dbReference type="InParanoid" id="W7X8N7"/>
<dbReference type="RefSeq" id="XP_012653755.1">
    <property type="nucleotide sequence ID" value="XM_012798301.1"/>
</dbReference>
<gene>
    <name evidence="1" type="ORF">TTHERM_000463838</name>
</gene>
<name>W7X8N7_TETTS</name>
<evidence type="ECO:0000313" key="2">
    <source>
        <dbReference type="Proteomes" id="UP000009168"/>
    </source>
</evidence>
<organism evidence="1 2">
    <name type="scientific">Tetrahymena thermophila (strain SB210)</name>
    <dbReference type="NCBI Taxonomy" id="312017"/>
    <lineage>
        <taxon>Eukaryota</taxon>
        <taxon>Sar</taxon>
        <taxon>Alveolata</taxon>
        <taxon>Ciliophora</taxon>
        <taxon>Intramacronucleata</taxon>
        <taxon>Oligohymenophorea</taxon>
        <taxon>Hymenostomatida</taxon>
        <taxon>Tetrahymenina</taxon>
        <taxon>Tetrahymenidae</taxon>
        <taxon>Tetrahymena</taxon>
    </lineage>
</organism>
<accession>W7X8N7</accession>
<evidence type="ECO:0000313" key="1">
    <source>
        <dbReference type="EMBL" id="EWS73717.1"/>
    </source>
</evidence>
<dbReference type="KEGG" id="tet:TTHERM_000463838"/>
<sequence>MGYLGVVFQGVNKAFTSVTSVVQVVKKQLIILIQQAQDFIMGNTSLGRNAIIMKETNLEELFHKLVIYIKFQITGNLVGQSYKIQYKDSTIHAPDCKLIKQLQPRVGIASTYLGRMGGFISKCQMVIIQLK</sequence>
<dbReference type="Proteomes" id="UP000009168">
    <property type="component" value="Unassembled WGS sequence"/>
</dbReference>
<proteinExistence type="predicted"/>